<comment type="caution">
    <text evidence="2">The sequence shown here is derived from an EMBL/GenBank/DDBJ whole genome shotgun (WGS) entry which is preliminary data.</text>
</comment>
<sequence length="594" mass="67221">MKRKIVHSASVDETSSDEDEAKTSSSQKKKKTEDDHEISSSDEKESTPTKKRHSTAPAFGNALNSILDDHLILDKYRSSNKTVGIKFKALLRSLVQMEIVEKYFIFNNLHNITYQNLTEQDCIALLSLGFTEINDHDIQELMRYLKSNPKPQNLISKYKHFEFENETTRYHWQISFQAWVSFWHDMIECYSTENSANIIPSNVNDTADEIDSQSNMYAKIIHLVRKKIRHLPGKNIGRTEISNIYSHLCNTITHLDEANIPKLEGIHLINEKSLYANFFFHFMQNESEKRATFSEILKNVPKRKPPKKDKALSFTIPITTKTTFGEIPFQILEINTAIVFFNNYVKPYGNTLTKTLRGPSIHSIEPVTYEIACDLTTTAVSNASASNESLNSTSTDVVQQITTAQPSTENKLLATATNVEPKKDAPKLEVTTSQPSTPLQSAQSTASQASSTPQTSSAKSTASSTTSVSDKLKSTKIPEIDTVNCVTTFYNWWSAELKLFKPGSHQCTLNLPRMLQYFNQHLQKVTIDLKAPLTETDERWQLILKAIEKGNIPRLRLLDEQKKIVKILDADSAEYAKDDKSVKIQTTQPPTSTQ</sequence>
<feature type="region of interest" description="Disordered" evidence="1">
    <location>
        <begin position="1"/>
        <end position="57"/>
    </location>
</feature>
<evidence type="ECO:0000313" key="3">
    <source>
        <dbReference type="Proteomes" id="UP000816034"/>
    </source>
</evidence>
<organism evidence="2 3">
    <name type="scientific">Naegleria lovaniensis</name>
    <name type="common">Amoeba</name>
    <dbReference type="NCBI Taxonomy" id="51637"/>
    <lineage>
        <taxon>Eukaryota</taxon>
        <taxon>Discoba</taxon>
        <taxon>Heterolobosea</taxon>
        <taxon>Tetramitia</taxon>
        <taxon>Eutetramitia</taxon>
        <taxon>Vahlkampfiidae</taxon>
        <taxon>Naegleria</taxon>
    </lineage>
</organism>
<feature type="compositionally biased region" description="Low complexity" evidence="1">
    <location>
        <begin position="436"/>
        <end position="469"/>
    </location>
</feature>
<keyword evidence="3" id="KW-1185">Reference proteome</keyword>
<name>A0AA88KIC0_NAELO</name>
<dbReference type="RefSeq" id="XP_044542921.1">
    <property type="nucleotide sequence ID" value="XM_044687535.1"/>
</dbReference>
<proteinExistence type="predicted"/>
<accession>A0AA88KIC0</accession>
<evidence type="ECO:0000256" key="1">
    <source>
        <dbReference type="SAM" id="MobiDB-lite"/>
    </source>
</evidence>
<feature type="compositionally biased region" description="Polar residues" evidence="1">
    <location>
        <begin position="396"/>
        <end position="418"/>
    </location>
</feature>
<dbReference type="AlphaFoldDB" id="A0AA88KIC0"/>
<dbReference type="GeneID" id="68104290"/>
<dbReference type="Proteomes" id="UP000816034">
    <property type="component" value="Unassembled WGS sequence"/>
</dbReference>
<feature type="compositionally biased region" description="Low complexity" evidence="1">
    <location>
        <begin position="385"/>
        <end position="395"/>
    </location>
</feature>
<evidence type="ECO:0000313" key="2">
    <source>
        <dbReference type="EMBL" id="KAG2373747.1"/>
    </source>
</evidence>
<gene>
    <name evidence="2" type="ORF">C9374_011836</name>
</gene>
<feature type="region of interest" description="Disordered" evidence="1">
    <location>
        <begin position="385"/>
        <end position="473"/>
    </location>
</feature>
<protein>
    <submittedName>
        <fullName evidence="2">Uncharacterized protein</fullName>
    </submittedName>
</protein>
<dbReference type="EMBL" id="PYSW02000051">
    <property type="protein sequence ID" value="KAG2373747.1"/>
    <property type="molecule type" value="Genomic_DNA"/>
</dbReference>
<feature type="compositionally biased region" description="Basic and acidic residues" evidence="1">
    <location>
        <begin position="31"/>
        <end position="48"/>
    </location>
</feature>
<reference evidence="2 3" key="1">
    <citation type="journal article" date="2018" name="BMC Genomics">
        <title>The genome of Naegleria lovaniensis, the basis for a comparative approach to unravel pathogenicity factors of the human pathogenic amoeba N. fowleri.</title>
        <authorList>
            <person name="Liechti N."/>
            <person name="Schurch N."/>
            <person name="Bruggmann R."/>
            <person name="Wittwer M."/>
        </authorList>
    </citation>
    <scope>NUCLEOTIDE SEQUENCE [LARGE SCALE GENOMIC DNA]</scope>
    <source>
        <strain evidence="2 3">ATCC 30569</strain>
    </source>
</reference>